<accession>A0ABW3ILK1</accession>
<feature type="chain" id="PRO_5046400605" description="LTXXQ motif family protein" evidence="1">
    <location>
        <begin position="22"/>
        <end position="195"/>
    </location>
</feature>
<evidence type="ECO:0000256" key="1">
    <source>
        <dbReference type="SAM" id="SignalP"/>
    </source>
</evidence>
<gene>
    <name evidence="2" type="ORF">ACFQ2S_02865</name>
</gene>
<keyword evidence="1" id="KW-0732">Signal</keyword>
<organism evidence="2 3">
    <name type="scientific">Tropicimonas aquimaris</name>
    <dbReference type="NCBI Taxonomy" id="914152"/>
    <lineage>
        <taxon>Bacteria</taxon>
        <taxon>Pseudomonadati</taxon>
        <taxon>Pseudomonadota</taxon>
        <taxon>Alphaproteobacteria</taxon>
        <taxon>Rhodobacterales</taxon>
        <taxon>Roseobacteraceae</taxon>
        <taxon>Tropicimonas</taxon>
    </lineage>
</organism>
<sequence length="195" mass="21013">MRHALHALALPILLMAAWAVAAQDHAAAPYAGLDAREIKSLSEDDVAQIRAGQGWGLALPAELNGLPGPAHLLELKEQLGLDPEQVAQIEALFEEMQQEAIAAGARFIAAEAALDAAFASGGLTSEILAQRVSEAAEARGALRYVHLSRHLETPTILTEAQIARYRELRGYAADPCDAVPEGHDPQMWRHHNHCD</sequence>
<dbReference type="EMBL" id="JBHTJT010000006">
    <property type="protein sequence ID" value="MFD0978583.1"/>
    <property type="molecule type" value="Genomic_DNA"/>
</dbReference>
<keyword evidence="3" id="KW-1185">Reference proteome</keyword>
<dbReference type="Gene3D" id="1.20.120.1490">
    <property type="match status" value="1"/>
</dbReference>
<dbReference type="Proteomes" id="UP001597108">
    <property type="component" value="Unassembled WGS sequence"/>
</dbReference>
<protein>
    <recommendedName>
        <fullName evidence="4">LTXXQ motif family protein</fullName>
    </recommendedName>
</protein>
<dbReference type="RefSeq" id="WP_386072550.1">
    <property type="nucleotide sequence ID" value="NZ_JBHTJT010000006.1"/>
</dbReference>
<comment type="caution">
    <text evidence="2">The sequence shown here is derived from an EMBL/GenBank/DDBJ whole genome shotgun (WGS) entry which is preliminary data.</text>
</comment>
<feature type="signal peptide" evidence="1">
    <location>
        <begin position="1"/>
        <end position="21"/>
    </location>
</feature>
<name>A0ABW3ILK1_9RHOB</name>
<evidence type="ECO:0000313" key="3">
    <source>
        <dbReference type="Proteomes" id="UP001597108"/>
    </source>
</evidence>
<evidence type="ECO:0000313" key="2">
    <source>
        <dbReference type="EMBL" id="MFD0978583.1"/>
    </source>
</evidence>
<evidence type="ECO:0008006" key="4">
    <source>
        <dbReference type="Google" id="ProtNLM"/>
    </source>
</evidence>
<proteinExistence type="predicted"/>
<reference evidence="3" key="1">
    <citation type="journal article" date="2019" name="Int. J. Syst. Evol. Microbiol.">
        <title>The Global Catalogue of Microorganisms (GCM) 10K type strain sequencing project: providing services to taxonomists for standard genome sequencing and annotation.</title>
        <authorList>
            <consortium name="The Broad Institute Genomics Platform"/>
            <consortium name="The Broad Institute Genome Sequencing Center for Infectious Disease"/>
            <person name="Wu L."/>
            <person name="Ma J."/>
        </authorList>
    </citation>
    <scope>NUCLEOTIDE SEQUENCE [LARGE SCALE GENOMIC DNA]</scope>
    <source>
        <strain evidence="3">CCUG 60524</strain>
    </source>
</reference>